<dbReference type="FunFam" id="1.25.40.10:FF:000348">
    <property type="entry name" value="Pentatricopeptide repeat-containing protein chloroplastic"/>
    <property type="match status" value="1"/>
</dbReference>
<dbReference type="InterPro" id="IPR046848">
    <property type="entry name" value="E_motif"/>
</dbReference>
<dbReference type="GO" id="GO:0003723">
    <property type="term" value="F:RNA binding"/>
    <property type="evidence" value="ECO:0007669"/>
    <property type="project" value="InterPro"/>
</dbReference>
<accession>A0A1U8BHF0</accession>
<dbReference type="FunFam" id="1.25.40.10:FF:000184">
    <property type="entry name" value="Pentatricopeptide repeat-containing protein, chloroplastic"/>
    <property type="match status" value="1"/>
</dbReference>
<evidence type="ECO:0000313" key="2">
    <source>
        <dbReference type="RefSeq" id="XP_010279658.2"/>
    </source>
</evidence>
<dbReference type="Gene3D" id="1.25.40.10">
    <property type="entry name" value="Tetratricopeptide repeat domain"/>
    <property type="match status" value="4"/>
</dbReference>
<dbReference type="AlphaFoldDB" id="A0A1U8BHF0"/>
<protein>
    <submittedName>
        <fullName evidence="2">Pentatricopeptide repeat-containing protein At1g08070, chloroplastic-like</fullName>
    </submittedName>
</protein>
<dbReference type="Pfam" id="PF13041">
    <property type="entry name" value="PPR_2"/>
    <property type="match status" value="2"/>
</dbReference>
<sequence>MRSNASSSFQPKHMSISLWSQRRKLVDLLQSPSTTTKQLKQIHAQLLLQNLLPHCSLYSYNSVLLGYANSPAPTDAIAFFATQMGHLAWNKFTFQFLLKATSRSKSIIHTAQIHLMALKLGFGSYSNIMNASLHCYVECGRIADAQKLFDEMPCRDVVSFNSLIHGYAELGNMDLAFQLFQQAPAQNVITWTALVVGLSRNGDIFAARHVFEEMPERDLVSWNAIISGYVKNQDPVEALQLFRRLLTENLKPNSISISTALSACASLGALEAGKWIHVFINKNRFRLDPFLGSALIDMYCKCGVVELGVEVFWRLGEKNSCTWNALINGLAMNGHAELALQMFDYMRTDGLCRPDEVTFVGVLLACSHGGFVEEGRRHFYCTLKEYGVTPVLEHYACLVDLLGRGGLLLEAEEVIRTMPITPDVVVWRSLLGGCILHKDVKLGERVLLEMESCSSGDYVLLSNLYASVGRWKDVEKVRKIMKDRGIEKVPGCSSIEVDNMIHEFISGDKSHPRYTAICEKLEELGRKMYEDGYSAETSVVLYDIEEEEKEQALEHHSEKLAIGFGLISTVPGCTFRIVKNLQICTDCHTATKFISKICNREIVIRDRIRFHHFRDGICSCNDYW</sequence>
<reference evidence="2" key="1">
    <citation type="submission" date="2025-08" db="UniProtKB">
        <authorList>
            <consortium name="RefSeq"/>
        </authorList>
    </citation>
    <scope>IDENTIFICATION</scope>
</reference>
<dbReference type="PANTHER" id="PTHR47926:SF436">
    <property type="entry name" value="PENTATRICOPEPTIDE REPEAT-CONTAINING PROTEIN ELI1, CHLOROPLASTIC-LIKE ISOFORM X2"/>
    <property type="match status" value="1"/>
</dbReference>
<dbReference type="InterPro" id="IPR011990">
    <property type="entry name" value="TPR-like_helical_dom_sf"/>
</dbReference>
<dbReference type="eggNOG" id="KOG4197">
    <property type="taxonomic scope" value="Eukaryota"/>
</dbReference>
<dbReference type="PANTHER" id="PTHR47926">
    <property type="entry name" value="PENTATRICOPEPTIDE REPEAT-CONTAINING PROTEIN"/>
    <property type="match status" value="1"/>
</dbReference>
<name>A0A1U8BHF0_NELNU</name>
<proteinExistence type="predicted"/>
<dbReference type="OrthoDB" id="185373at2759"/>
<dbReference type="PROSITE" id="PS51375">
    <property type="entry name" value="PPR"/>
    <property type="match status" value="3"/>
</dbReference>
<gene>
    <name evidence="2" type="primary">LOC104613509</name>
</gene>
<dbReference type="InterPro" id="IPR032867">
    <property type="entry name" value="DYW_dom"/>
</dbReference>
<dbReference type="GeneID" id="104613509"/>
<dbReference type="Proteomes" id="UP000189703">
    <property type="component" value="Unplaced"/>
</dbReference>
<dbReference type="InterPro" id="IPR002885">
    <property type="entry name" value="PPR_rpt"/>
</dbReference>
<organism evidence="1 2">
    <name type="scientific">Nelumbo nucifera</name>
    <name type="common">Sacred lotus</name>
    <dbReference type="NCBI Taxonomy" id="4432"/>
    <lineage>
        <taxon>Eukaryota</taxon>
        <taxon>Viridiplantae</taxon>
        <taxon>Streptophyta</taxon>
        <taxon>Embryophyta</taxon>
        <taxon>Tracheophyta</taxon>
        <taxon>Spermatophyta</taxon>
        <taxon>Magnoliopsida</taxon>
        <taxon>Proteales</taxon>
        <taxon>Nelumbonaceae</taxon>
        <taxon>Nelumbo</taxon>
    </lineage>
</organism>
<dbReference type="Pfam" id="PF14432">
    <property type="entry name" value="DYW_deaminase"/>
    <property type="match status" value="1"/>
</dbReference>
<dbReference type="Pfam" id="PF20431">
    <property type="entry name" value="E_motif"/>
    <property type="match status" value="1"/>
</dbReference>
<evidence type="ECO:0000313" key="1">
    <source>
        <dbReference type="Proteomes" id="UP000189703"/>
    </source>
</evidence>
<dbReference type="InterPro" id="IPR046849">
    <property type="entry name" value="E2_motif"/>
</dbReference>
<dbReference type="OMA" id="KICNREI"/>
<dbReference type="Pfam" id="PF20430">
    <property type="entry name" value="Eplus_motif"/>
    <property type="match status" value="1"/>
</dbReference>
<dbReference type="RefSeq" id="XP_010279658.2">
    <property type="nucleotide sequence ID" value="XM_010281356.2"/>
</dbReference>
<dbReference type="NCBIfam" id="TIGR00756">
    <property type="entry name" value="PPR"/>
    <property type="match status" value="4"/>
</dbReference>
<dbReference type="GO" id="GO:0009451">
    <property type="term" value="P:RNA modification"/>
    <property type="evidence" value="ECO:0007669"/>
    <property type="project" value="InterPro"/>
</dbReference>
<dbReference type="KEGG" id="nnu:104613509"/>
<keyword evidence="1" id="KW-1185">Reference proteome</keyword>
<dbReference type="Pfam" id="PF12854">
    <property type="entry name" value="PPR_1"/>
    <property type="match status" value="1"/>
</dbReference>
<dbReference type="InterPro" id="IPR046960">
    <property type="entry name" value="PPR_At4g14850-like_plant"/>
</dbReference>
<dbReference type="GO" id="GO:0008270">
    <property type="term" value="F:zinc ion binding"/>
    <property type="evidence" value="ECO:0007669"/>
    <property type="project" value="InterPro"/>
</dbReference>